<keyword evidence="6" id="KW-1003">Cell membrane</keyword>
<protein>
    <recommendedName>
        <fullName evidence="6">Transport permease protein</fullName>
    </recommendedName>
</protein>
<feature type="transmembrane region" description="Helical" evidence="6">
    <location>
        <begin position="32"/>
        <end position="51"/>
    </location>
</feature>
<keyword evidence="4 6" id="KW-0472">Membrane</keyword>
<keyword evidence="6" id="KW-0813">Transport</keyword>
<feature type="domain" description="ABC transmembrane type-2" evidence="7">
    <location>
        <begin position="31"/>
        <end position="268"/>
    </location>
</feature>
<comment type="subcellular location">
    <subcellularLocation>
        <location evidence="6">Cell membrane</location>
        <topology evidence="6">Multi-pass membrane protein</topology>
    </subcellularLocation>
    <subcellularLocation>
        <location evidence="1">Membrane</location>
        <topology evidence="1">Multi-pass membrane protein</topology>
    </subcellularLocation>
</comment>
<keyword evidence="5" id="KW-0046">Antibiotic resistance</keyword>
<dbReference type="PIRSF" id="PIRSF006648">
    <property type="entry name" value="DrrB"/>
    <property type="match status" value="1"/>
</dbReference>
<evidence type="ECO:0000256" key="3">
    <source>
        <dbReference type="ARBA" id="ARBA00022989"/>
    </source>
</evidence>
<dbReference type="PANTHER" id="PTHR43229:SF6">
    <property type="entry name" value="ABC-TYPE MULTIDRUG TRANSPORT SYSTEM, PERMEASE COMPONENT"/>
    <property type="match status" value="1"/>
</dbReference>
<evidence type="ECO:0000256" key="6">
    <source>
        <dbReference type="RuleBase" id="RU361157"/>
    </source>
</evidence>
<evidence type="ECO:0000313" key="9">
    <source>
        <dbReference type="Proteomes" id="UP001240984"/>
    </source>
</evidence>
<feature type="transmembrane region" description="Helical" evidence="6">
    <location>
        <begin position="181"/>
        <end position="200"/>
    </location>
</feature>
<feature type="transmembrane region" description="Helical" evidence="6">
    <location>
        <begin position="71"/>
        <end position="90"/>
    </location>
</feature>
<feature type="transmembrane region" description="Helical" evidence="6">
    <location>
        <begin position="111"/>
        <end position="136"/>
    </location>
</feature>
<dbReference type="PROSITE" id="PS51012">
    <property type="entry name" value="ABC_TM2"/>
    <property type="match status" value="1"/>
</dbReference>
<evidence type="ECO:0000256" key="2">
    <source>
        <dbReference type="ARBA" id="ARBA00022692"/>
    </source>
</evidence>
<dbReference type="EMBL" id="JAUSRA010000001">
    <property type="protein sequence ID" value="MDP9793497.1"/>
    <property type="molecule type" value="Genomic_DNA"/>
</dbReference>
<feature type="transmembrane region" description="Helical" evidence="6">
    <location>
        <begin position="246"/>
        <end position="265"/>
    </location>
</feature>
<evidence type="ECO:0000313" key="8">
    <source>
        <dbReference type="EMBL" id="MDP9793497.1"/>
    </source>
</evidence>
<accession>A0ABT9MQ14</accession>
<comment type="caution">
    <text evidence="8">The sequence shown here is derived from an EMBL/GenBank/DDBJ whole genome shotgun (WGS) entry which is preliminary data.</text>
</comment>
<evidence type="ECO:0000259" key="7">
    <source>
        <dbReference type="PROSITE" id="PS51012"/>
    </source>
</evidence>
<keyword evidence="9" id="KW-1185">Reference proteome</keyword>
<dbReference type="PANTHER" id="PTHR43229">
    <property type="entry name" value="NODULATION PROTEIN J"/>
    <property type="match status" value="1"/>
</dbReference>
<dbReference type="InterPro" id="IPR000412">
    <property type="entry name" value="ABC_2_transport"/>
</dbReference>
<evidence type="ECO:0000256" key="5">
    <source>
        <dbReference type="ARBA" id="ARBA00023251"/>
    </source>
</evidence>
<keyword evidence="2 6" id="KW-0812">Transmembrane</keyword>
<dbReference type="InterPro" id="IPR051784">
    <property type="entry name" value="Nod_factor_ABC_transporter"/>
</dbReference>
<proteinExistence type="inferred from homology"/>
<gene>
    <name evidence="8" type="ORF">J2S43_002009</name>
</gene>
<feature type="transmembrane region" description="Helical" evidence="6">
    <location>
        <begin position="148"/>
        <end position="169"/>
    </location>
</feature>
<dbReference type="Proteomes" id="UP001240984">
    <property type="component" value="Unassembled WGS sequence"/>
</dbReference>
<evidence type="ECO:0000256" key="4">
    <source>
        <dbReference type="ARBA" id="ARBA00023136"/>
    </source>
</evidence>
<sequence>MTTDTLRLPSTLRIGLARGAAEVRAYFRERDAVVFTFALPTVILILLGSIFNEPLDGVPDATVSQVFAAGMIAYGVLSTAFISIGMGIVADREDGTLKRLRGTPATAGAYLIGKIVLVAVTTLASVAIMLAVAVLLFDLELPSDTGRWVTFTWLMALSVVACTLLGIAASTLARSTRSAPAVMNLPVLALQFTSGIFVHISTLPDGMLAVSSLFPVKWMGQGFRSVFLPDEAGLQEVAGSWEHGRIALVLIAWCLIGLVLCLVTFRWTDRRTR</sequence>
<dbReference type="InterPro" id="IPR013525">
    <property type="entry name" value="ABC2_TM"/>
</dbReference>
<comment type="similarity">
    <text evidence="6">Belongs to the ABC-2 integral membrane protein family.</text>
</comment>
<reference evidence="8 9" key="1">
    <citation type="submission" date="2023-07" db="EMBL/GenBank/DDBJ databases">
        <title>Sequencing the genomes of 1000 actinobacteria strains.</title>
        <authorList>
            <person name="Klenk H.-P."/>
        </authorList>
    </citation>
    <scope>NUCLEOTIDE SEQUENCE [LARGE SCALE GENOMIC DNA]</scope>
    <source>
        <strain evidence="8 9">DSM 44710</strain>
    </source>
</reference>
<evidence type="ECO:0000256" key="1">
    <source>
        <dbReference type="ARBA" id="ARBA00004141"/>
    </source>
</evidence>
<organism evidence="8 9">
    <name type="scientific">Catenuloplanes nepalensis</name>
    <dbReference type="NCBI Taxonomy" id="587533"/>
    <lineage>
        <taxon>Bacteria</taxon>
        <taxon>Bacillati</taxon>
        <taxon>Actinomycetota</taxon>
        <taxon>Actinomycetes</taxon>
        <taxon>Micromonosporales</taxon>
        <taxon>Micromonosporaceae</taxon>
        <taxon>Catenuloplanes</taxon>
    </lineage>
</organism>
<name>A0ABT9MQ14_9ACTN</name>
<dbReference type="Pfam" id="PF01061">
    <property type="entry name" value="ABC2_membrane"/>
    <property type="match status" value="1"/>
</dbReference>
<dbReference type="RefSeq" id="WP_306828545.1">
    <property type="nucleotide sequence ID" value="NZ_JAUSRA010000001.1"/>
</dbReference>
<dbReference type="InterPro" id="IPR047817">
    <property type="entry name" value="ABC2_TM_bact-type"/>
</dbReference>
<keyword evidence="3 6" id="KW-1133">Transmembrane helix</keyword>